<feature type="compositionally biased region" description="Basic and acidic residues" evidence="1">
    <location>
        <begin position="175"/>
        <end position="196"/>
    </location>
</feature>
<dbReference type="EMBL" id="LVLJ01002458">
    <property type="protein sequence ID" value="OAE24893.1"/>
    <property type="molecule type" value="Genomic_DNA"/>
</dbReference>
<feature type="region of interest" description="Disordered" evidence="1">
    <location>
        <begin position="171"/>
        <end position="196"/>
    </location>
</feature>
<evidence type="ECO:0000256" key="1">
    <source>
        <dbReference type="SAM" id="MobiDB-lite"/>
    </source>
</evidence>
<name>A0A176VWW4_MARPO</name>
<dbReference type="Proteomes" id="UP000077202">
    <property type="component" value="Unassembled WGS sequence"/>
</dbReference>
<accession>A0A176VWW4</accession>
<gene>
    <name evidence="2" type="ORF">AXG93_2931s1360</name>
</gene>
<dbReference type="AlphaFoldDB" id="A0A176VWW4"/>
<evidence type="ECO:0000313" key="3">
    <source>
        <dbReference type="Proteomes" id="UP000077202"/>
    </source>
</evidence>
<protein>
    <submittedName>
        <fullName evidence="2">Uncharacterized protein</fullName>
    </submittedName>
</protein>
<sequence length="196" mass="21616">MRIVFRSFIAQICRNEDEDVDVDGELDDVRFETATGTERWTDPTPTTAKGWEKARSLRAACLICPSSGSANGKPKFPFTYSADMEVGKFGIRRRKLSVALTSKAQYIKRDGSGTNVLIEVVRCSYSDSEQKVRAERTAKSKSVWRSSGERGGVCAGEAQAHDQNVQCSGTGTVETAEKEGTTLNARHEDGRMHEPF</sequence>
<proteinExistence type="predicted"/>
<organism evidence="2 3">
    <name type="scientific">Marchantia polymorpha subsp. ruderalis</name>
    <dbReference type="NCBI Taxonomy" id="1480154"/>
    <lineage>
        <taxon>Eukaryota</taxon>
        <taxon>Viridiplantae</taxon>
        <taxon>Streptophyta</taxon>
        <taxon>Embryophyta</taxon>
        <taxon>Marchantiophyta</taxon>
        <taxon>Marchantiopsida</taxon>
        <taxon>Marchantiidae</taxon>
        <taxon>Marchantiales</taxon>
        <taxon>Marchantiaceae</taxon>
        <taxon>Marchantia</taxon>
    </lineage>
</organism>
<evidence type="ECO:0000313" key="2">
    <source>
        <dbReference type="EMBL" id="OAE24893.1"/>
    </source>
</evidence>
<reference evidence="2" key="1">
    <citation type="submission" date="2016-03" db="EMBL/GenBank/DDBJ databases">
        <title>Mechanisms controlling the formation of the plant cell surface in tip-growing cells are functionally conserved among land plants.</title>
        <authorList>
            <person name="Honkanen S."/>
            <person name="Jones V.A."/>
            <person name="Morieri G."/>
            <person name="Champion C."/>
            <person name="Hetherington A.J."/>
            <person name="Kelly S."/>
            <person name="Saint-Marcoux D."/>
            <person name="Proust H."/>
            <person name="Prescott H."/>
            <person name="Dolan L."/>
        </authorList>
    </citation>
    <scope>NUCLEOTIDE SEQUENCE [LARGE SCALE GENOMIC DNA]</scope>
    <source>
        <tissue evidence="2">Whole gametophyte</tissue>
    </source>
</reference>
<keyword evidence="3" id="KW-1185">Reference proteome</keyword>
<comment type="caution">
    <text evidence="2">The sequence shown here is derived from an EMBL/GenBank/DDBJ whole genome shotgun (WGS) entry which is preliminary data.</text>
</comment>